<dbReference type="VEuPathDB" id="FungiDB:B9J08_001519"/>
<keyword evidence="6" id="KW-0406">Ion transport</keyword>
<feature type="region of interest" description="Disordered" evidence="9">
    <location>
        <begin position="1"/>
        <end position="47"/>
    </location>
</feature>
<dbReference type="VEuPathDB" id="FungiDB:CJJ09_003780"/>
<feature type="transmembrane region" description="Helical" evidence="10">
    <location>
        <begin position="193"/>
        <end position="211"/>
    </location>
</feature>
<evidence type="ECO:0000313" key="12">
    <source>
        <dbReference type="Proteomes" id="UP000037122"/>
    </source>
</evidence>
<dbReference type="GO" id="GO:0005774">
    <property type="term" value="C:vacuolar membrane"/>
    <property type="evidence" value="ECO:0007669"/>
    <property type="project" value="TreeGrafter"/>
</dbReference>
<feature type="transmembrane region" description="Helical" evidence="10">
    <location>
        <begin position="600"/>
        <end position="618"/>
    </location>
</feature>
<evidence type="ECO:0000256" key="2">
    <source>
        <dbReference type="ARBA" id="ARBA00008335"/>
    </source>
</evidence>
<feature type="transmembrane region" description="Helical" evidence="10">
    <location>
        <begin position="68"/>
        <end position="87"/>
    </location>
</feature>
<evidence type="ECO:0000256" key="7">
    <source>
        <dbReference type="ARBA" id="ARBA00023136"/>
    </source>
</evidence>
<organism evidence="11 12">
    <name type="scientific">Candidozyma auris</name>
    <name type="common">Yeast</name>
    <name type="synonym">Candida auris</name>
    <dbReference type="NCBI Taxonomy" id="498019"/>
    <lineage>
        <taxon>Eukaryota</taxon>
        <taxon>Fungi</taxon>
        <taxon>Dikarya</taxon>
        <taxon>Ascomycota</taxon>
        <taxon>Saccharomycotina</taxon>
        <taxon>Pichiomycetes</taxon>
        <taxon>Metschnikowiaceae</taxon>
        <taxon>Candidozyma</taxon>
    </lineage>
</organism>
<feature type="transmembrane region" description="Helical" evidence="10">
    <location>
        <begin position="316"/>
        <end position="336"/>
    </location>
</feature>
<sequence length="675" mass="75746">MSKNFTNSGRASSSLDEKNEDVAAYDKSSPQLLRSTSNSSDSSNNSSLIEKSFGVRKSEVLVKQLDSYSLNALYFFAIFVAMFVNTVEGEVTGVFVGYATDSYKKHSLMSTIGIIKRVIAAASLPAYARLSDIFGRLELFCISLVFRIVGLVIMSQARDINRYAGGMVLYSIGTSGGRILWQINLSDASSLRYRLLAIAILNLPAIINTWASGEIVASLLDKYSWSFGIALWAFTFPLSCIPYLACSFYMRIKASRTQEWRTICEEEKASTVKLNEKLDRYKRELEEGKPKVWVYTKMTFARAFYWTVEAAWRVDFFGCILIIAMLGLVLVPLTLAGGVTKKWSRASTIVPLVIGFCLIPCFCIWEMKLARNPLIPFKLLKDRGIWAAFAIAVLYTFVSNMPNAYAYPVLFVGMNASEVVATRTPLLLHFVCALTLPVIGFALAKVRRTKGFIFFGIMVWFIAMGLFVHFRGDNDGVRGKYFRDGVAVGMCLLGFGQGFFNRLVSVSAQACTNHEYMASVIAMFSAIYQIGASFGRCVSGAIWTQTMYDTIRRHMVKLGANPELAKDVYKAPYTFIETYKWGSTPRIAVVLAYAEVQKKLCIVGLCLCVPLLFFALFLRDHYLSDAQSLEEEVEDKEQQVLEGDTKVSRMVFTNDKDPIFEMIRKGYNAVRFNRK</sequence>
<keyword evidence="7 10" id="KW-0472">Membrane</keyword>
<dbReference type="PANTHER" id="PTHR23501:SF92">
    <property type="entry name" value="GLUTATHIONE EXCHANGER 1-RELATED"/>
    <property type="match status" value="1"/>
</dbReference>
<keyword evidence="8" id="KW-0175">Coiled coil</keyword>
<evidence type="ECO:0000256" key="1">
    <source>
        <dbReference type="ARBA" id="ARBA00004127"/>
    </source>
</evidence>
<dbReference type="SUPFAM" id="SSF103473">
    <property type="entry name" value="MFS general substrate transporter"/>
    <property type="match status" value="1"/>
</dbReference>
<dbReference type="InterPro" id="IPR036259">
    <property type="entry name" value="MFS_trans_sf"/>
</dbReference>
<proteinExistence type="inferred from homology"/>
<feature type="coiled-coil region" evidence="8">
    <location>
        <begin position="619"/>
        <end position="646"/>
    </location>
</feature>
<dbReference type="GO" id="GO:0015343">
    <property type="term" value="F:siderophore-iron transmembrane transporter activity"/>
    <property type="evidence" value="ECO:0007669"/>
    <property type="project" value="TreeGrafter"/>
</dbReference>
<evidence type="ECO:0000256" key="4">
    <source>
        <dbReference type="ARBA" id="ARBA00022692"/>
    </source>
</evidence>
<comment type="caution">
    <text evidence="11">The sequence shown here is derived from an EMBL/GenBank/DDBJ whole genome shotgun (WGS) entry which is preliminary data.</text>
</comment>
<keyword evidence="5 10" id="KW-1133">Transmembrane helix</keyword>
<dbReference type="PANTHER" id="PTHR23501">
    <property type="entry name" value="MAJOR FACILITATOR SUPERFAMILY"/>
    <property type="match status" value="1"/>
</dbReference>
<dbReference type="GO" id="GO:0005886">
    <property type="term" value="C:plasma membrane"/>
    <property type="evidence" value="ECO:0007669"/>
    <property type="project" value="TreeGrafter"/>
</dbReference>
<evidence type="ECO:0008006" key="13">
    <source>
        <dbReference type="Google" id="ProtNLM"/>
    </source>
</evidence>
<dbReference type="Pfam" id="PF07690">
    <property type="entry name" value="MFS_1"/>
    <property type="match status" value="1"/>
</dbReference>
<feature type="transmembrane region" description="Helical" evidence="10">
    <location>
        <begin position="482"/>
        <end position="500"/>
    </location>
</feature>
<evidence type="ECO:0000256" key="10">
    <source>
        <dbReference type="SAM" id="Phobius"/>
    </source>
</evidence>
<comment type="similarity">
    <text evidence="2">Belongs to the major facilitator superfamily.</text>
</comment>
<evidence type="ECO:0000256" key="8">
    <source>
        <dbReference type="SAM" id="Coils"/>
    </source>
</evidence>
<evidence type="ECO:0000313" key="11">
    <source>
        <dbReference type="EMBL" id="KND97063.1"/>
    </source>
</evidence>
<feature type="compositionally biased region" description="Polar residues" evidence="9">
    <location>
        <begin position="1"/>
        <end position="14"/>
    </location>
</feature>
<dbReference type="Proteomes" id="UP000037122">
    <property type="component" value="Unassembled WGS sequence"/>
</dbReference>
<evidence type="ECO:0000256" key="6">
    <source>
        <dbReference type="ARBA" id="ARBA00023065"/>
    </source>
</evidence>
<gene>
    <name evidence="11" type="ORF">QG37_06523</name>
</gene>
<feature type="transmembrane region" description="Helical" evidence="10">
    <location>
        <begin position="139"/>
        <end position="157"/>
    </location>
</feature>
<accession>A0A0L0NSQ5</accession>
<evidence type="ECO:0000256" key="9">
    <source>
        <dbReference type="SAM" id="MobiDB-lite"/>
    </source>
</evidence>
<name>A0A0L0NSQ5_CANAR</name>
<evidence type="ECO:0000256" key="5">
    <source>
        <dbReference type="ARBA" id="ARBA00022989"/>
    </source>
</evidence>
<dbReference type="EMBL" id="LGST01000045">
    <property type="protein sequence ID" value="KND97063.1"/>
    <property type="molecule type" value="Genomic_DNA"/>
</dbReference>
<evidence type="ECO:0000256" key="3">
    <source>
        <dbReference type="ARBA" id="ARBA00022448"/>
    </source>
</evidence>
<protein>
    <recommendedName>
        <fullName evidence="13">Major facilitator superfamily (MFS) profile domain-containing protein</fullName>
    </recommendedName>
</protein>
<feature type="transmembrane region" description="Helical" evidence="10">
    <location>
        <begin position="385"/>
        <end position="406"/>
    </location>
</feature>
<dbReference type="AlphaFoldDB" id="A0A0L0NSQ5"/>
<feature type="transmembrane region" description="Helical" evidence="10">
    <location>
        <begin position="348"/>
        <end position="365"/>
    </location>
</feature>
<dbReference type="GO" id="GO:0005768">
    <property type="term" value="C:endosome"/>
    <property type="evidence" value="ECO:0007669"/>
    <property type="project" value="TreeGrafter"/>
</dbReference>
<dbReference type="FunFam" id="1.20.1250.20:FF:000197">
    <property type="entry name" value="Siderophore iron transporter 1"/>
    <property type="match status" value="1"/>
</dbReference>
<dbReference type="VEuPathDB" id="FungiDB:CJJ07_002955"/>
<reference evidence="12" key="1">
    <citation type="journal article" date="2015" name="BMC Genomics">
        <title>Draft genome of a commonly misdiagnosed multidrug resistant pathogen Candida auris.</title>
        <authorList>
            <person name="Chatterjee S."/>
            <person name="Alampalli S.V."/>
            <person name="Nageshan R.K."/>
            <person name="Chettiar S.T."/>
            <person name="Joshi S."/>
            <person name="Tatu U.S."/>
        </authorList>
    </citation>
    <scope>NUCLEOTIDE SEQUENCE [LARGE SCALE GENOMIC DNA]</scope>
    <source>
        <strain evidence="12">6684</strain>
    </source>
</reference>
<dbReference type="InterPro" id="IPR011701">
    <property type="entry name" value="MFS"/>
</dbReference>
<feature type="compositionally biased region" description="Low complexity" evidence="9">
    <location>
        <begin position="35"/>
        <end position="47"/>
    </location>
</feature>
<feature type="transmembrane region" description="Helical" evidence="10">
    <location>
        <begin position="223"/>
        <end position="246"/>
    </location>
</feature>
<feature type="transmembrane region" description="Helical" evidence="10">
    <location>
        <begin position="451"/>
        <end position="470"/>
    </location>
</feature>
<keyword evidence="3" id="KW-0813">Transport</keyword>
<dbReference type="VEuPathDB" id="FungiDB:CJI96_0000016"/>
<dbReference type="VEuPathDB" id="FungiDB:QG37_06523"/>
<keyword evidence="4 10" id="KW-0812">Transmembrane</keyword>
<comment type="subcellular location">
    <subcellularLocation>
        <location evidence="1">Endomembrane system</location>
        <topology evidence="1">Multi-pass membrane protein</topology>
    </subcellularLocation>
</comment>
<dbReference type="VEuPathDB" id="FungiDB:CJI97_001085"/>
<dbReference type="Gene3D" id="1.20.1250.20">
    <property type="entry name" value="MFS general substrate transporter like domains"/>
    <property type="match status" value="1"/>
</dbReference>
<feature type="transmembrane region" description="Helical" evidence="10">
    <location>
        <begin position="426"/>
        <end position="444"/>
    </location>
</feature>